<comment type="catalytic activity">
    <reaction evidence="1">
        <text>ATP + protein L-histidine = ADP + protein N-phospho-L-histidine.</text>
        <dbReference type="EC" id="2.7.13.3"/>
    </reaction>
</comment>
<gene>
    <name evidence="9" type="ORF">GCM10010422_76430</name>
</gene>
<proteinExistence type="predicted"/>
<feature type="transmembrane region" description="Helical" evidence="7">
    <location>
        <begin position="15"/>
        <end position="37"/>
    </location>
</feature>
<dbReference type="Pfam" id="PF02518">
    <property type="entry name" value="HATPase_c"/>
    <property type="match status" value="1"/>
</dbReference>
<feature type="compositionally biased region" description="Low complexity" evidence="6">
    <location>
        <begin position="768"/>
        <end position="777"/>
    </location>
</feature>
<evidence type="ECO:0000259" key="8">
    <source>
        <dbReference type="PROSITE" id="PS50906"/>
    </source>
</evidence>
<feature type="compositionally biased region" description="Low complexity" evidence="6">
    <location>
        <begin position="805"/>
        <end position="823"/>
    </location>
</feature>
<evidence type="ECO:0000313" key="10">
    <source>
        <dbReference type="Proteomes" id="UP001501721"/>
    </source>
</evidence>
<evidence type="ECO:0000256" key="2">
    <source>
        <dbReference type="ARBA" id="ARBA00012438"/>
    </source>
</evidence>
<dbReference type="PANTHER" id="PTHR45436">
    <property type="entry name" value="SENSOR HISTIDINE KINASE YKOH"/>
    <property type="match status" value="1"/>
</dbReference>
<evidence type="ECO:0000256" key="6">
    <source>
        <dbReference type="SAM" id="MobiDB-lite"/>
    </source>
</evidence>
<organism evidence="9 10">
    <name type="scientific">Streptomyces graminearus</name>
    <dbReference type="NCBI Taxonomy" id="284030"/>
    <lineage>
        <taxon>Bacteria</taxon>
        <taxon>Bacillati</taxon>
        <taxon>Actinomycetota</taxon>
        <taxon>Actinomycetes</taxon>
        <taxon>Kitasatosporales</taxon>
        <taxon>Streptomycetaceae</taxon>
        <taxon>Streptomyces</taxon>
    </lineage>
</organism>
<protein>
    <recommendedName>
        <fullName evidence="2">histidine kinase</fullName>
        <ecNumber evidence="2">2.7.13.3</ecNumber>
    </recommendedName>
</protein>
<dbReference type="InterPro" id="IPR050428">
    <property type="entry name" value="TCS_sensor_his_kinase"/>
</dbReference>
<dbReference type="Gene3D" id="6.10.340.10">
    <property type="match status" value="1"/>
</dbReference>
<feature type="compositionally biased region" description="Basic and acidic residues" evidence="6">
    <location>
        <begin position="1160"/>
        <end position="1182"/>
    </location>
</feature>
<dbReference type="SUPFAM" id="SSF55874">
    <property type="entry name" value="ATPase domain of HSP90 chaperone/DNA topoisomerase II/histidine kinase"/>
    <property type="match status" value="1"/>
</dbReference>
<evidence type="ECO:0000256" key="3">
    <source>
        <dbReference type="ARBA" id="ARBA00022553"/>
    </source>
</evidence>
<dbReference type="SMART" id="SM00387">
    <property type="entry name" value="HATPase_c"/>
    <property type="match status" value="1"/>
</dbReference>
<evidence type="ECO:0000256" key="7">
    <source>
        <dbReference type="SAM" id="Phobius"/>
    </source>
</evidence>
<feature type="compositionally biased region" description="Basic and acidic residues" evidence="6">
    <location>
        <begin position="1214"/>
        <end position="1225"/>
    </location>
</feature>
<feature type="domain" description="NIT" evidence="8">
    <location>
        <begin position="56"/>
        <end position="309"/>
    </location>
</feature>
<accession>A0ABN3N1T2</accession>
<dbReference type="RefSeq" id="WP_346080363.1">
    <property type="nucleotide sequence ID" value="NZ_BAAATL010000057.1"/>
</dbReference>
<evidence type="ECO:0000256" key="1">
    <source>
        <dbReference type="ARBA" id="ARBA00000085"/>
    </source>
</evidence>
<comment type="caution">
    <text evidence="9">The sequence shown here is derived from an EMBL/GenBank/DDBJ whole genome shotgun (WGS) entry which is preliminary data.</text>
</comment>
<keyword evidence="7" id="KW-0472">Membrane</keyword>
<keyword evidence="3" id="KW-0597">Phosphoprotein</keyword>
<dbReference type="InterPro" id="IPR013587">
    <property type="entry name" value="Nitrate/nitrite_sensing"/>
</dbReference>
<keyword evidence="5" id="KW-0418">Kinase</keyword>
<evidence type="ECO:0000256" key="4">
    <source>
        <dbReference type="ARBA" id="ARBA00022679"/>
    </source>
</evidence>
<name>A0ABN3N1T2_9ACTN</name>
<keyword evidence="7" id="KW-1133">Transmembrane helix</keyword>
<feature type="compositionally biased region" description="Pro residues" evidence="6">
    <location>
        <begin position="660"/>
        <end position="669"/>
    </location>
</feature>
<feature type="transmembrane region" description="Helical" evidence="7">
    <location>
        <begin position="317"/>
        <end position="336"/>
    </location>
</feature>
<evidence type="ECO:0000256" key="5">
    <source>
        <dbReference type="ARBA" id="ARBA00022777"/>
    </source>
</evidence>
<dbReference type="Gene3D" id="3.30.565.10">
    <property type="entry name" value="Histidine kinase-like ATPase, C-terminal domain"/>
    <property type="match status" value="1"/>
</dbReference>
<feature type="compositionally biased region" description="Pro residues" evidence="6">
    <location>
        <begin position="1113"/>
        <end position="1122"/>
    </location>
</feature>
<dbReference type="EMBL" id="BAAATL010000057">
    <property type="protein sequence ID" value="GAA2512901.1"/>
    <property type="molecule type" value="Genomic_DNA"/>
</dbReference>
<dbReference type="InterPro" id="IPR036890">
    <property type="entry name" value="HATPase_C_sf"/>
</dbReference>
<evidence type="ECO:0000313" key="9">
    <source>
        <dbReference type="EMBL" id="GAA2512901.1"/>
    </source>
</evidence>
<dbReference type="Proteomes" id="UP001501721">
    <property type="component" value="Unassembled WGS sequence"/>
</dbReference>
<dbReference type="InterPro" id="IPR003594">
    <property type="entry name" value="HATPase_dom"/>
</dbReference>
<feature type="compositionally biased region" description="Polar residues" evidence="6">
    <location>
        <begin position="739"/>
        <end position="749"/>
    </location>
</feature>
<dbReference type="PANTHER" id="PTHR45436:SF5">
    <property type="entry name" value="SENSOR HISTIDINE KINASE TRCS"/>
    <property type="match status" value="1"/>
</dbReference>
<dbReference type="PROSITE" id="PS50906">
    <property type="entry name" value="NIT"/>
    <property type="match status" value="1"/>
</dbReference>
<keyword evidence="4" id="KW-0808">Transferase</keyword>
<feature type="region of interest" description="Disordered" evidence="6">
    <location>
        <begin position="636"/>
        <end position="1225"/>
    </location>
</feature>
<sequence length="1225" mass="127627">MRWPLGRPTTVRTRIVALALAPAVALMALWGFAMVSVTAELRALIRIQGVYDDFGTPVDTAVGQIQIERRMSAAYLGAGGRDAAGAGQLLGQQRRTDQVVDAMRQAIRGGDRSRLTARQRQSLDAMLTATDRLDGLRQRVLTRKIGWDQAVEQYSALIEPTFDVQSTLTALQAGQLARETETVFELVRVREFVSREDALVAGARAAGTALTPGQYNALTQTIEDRRVFQQTYVPDLPADSRALFEKFQDGALYRSLNQGEDALLRAAAGGAAQAVAADSWRSTVDRIVKQYRDLCTEAGDNSAARGRAFAYQELTKAAIAGAAGLVVAGLSLWFAVRGARRISRRLEALRDAADVLAGRQLPDVMRRLGAGEEVDAVAEAPPLAAAGDRDDEIGQVGRSFNTARLAAVEAAVKQATLRRGLFAVLLNIARRNQALVHRQLKLVDTLERRTEDPDVLRELFRIDHLTTRMRRHAESLIILSGSAPGRRWRRPVPIAQVVSSAVGEIEDYARVVVPPMPDTGIAADAVADVVHLFAELLENATVFSPPHTQVTLRTGRVGGGFVLEIDDRGLGLDAEAHAHAERTLTDPDAFDPTRHDRLGLYVVGRLAARHGIDVTLRDSPYGGTTAVVLLPESILAEPGGTDTPQDTEPPTALPGTRPEPGGPRVPLPPESHTEVRPLPSRRGNGPAGSETPVASGVGTGRPGARESGSGSDTAGPEAVPTGGSGASRAGTRWDAAPSRSASVGTSGVSETGAGWLTPSERSGARVLGAEFASAGESGASGGGSGWQKPSGGPGPHESGAGRNGAGSESGSVGTSGVSETSAGWLTPSEQPGAHDSGVAWDVPSEPLPPRRRPGTPEFGAAPETPSSGAGAAWQGAPEPRPANGSGGPGSPVAPSATPEASWQAPSDAGASWQSPSDAGVSWQAPSDAGASWQPSSRADAPVQTPSRTGPSWPAQPDPLPARHSGPSEGDAPWQAPHAGPPVSGAGAAFGSGDASHSHAQPDPLPARRPGAFEPAAPWESRHVPSPAPRPGTTEGAPVPPLHPTRRPDTGEGGTPAGLPHTGAPGNTPPPALPTRRPDTGEGGTPAGLPRTGTSASTPPPALPSRRPTRRPSTPEPGTPEPSTPETGTPGPGTCEPRTPDASTVVPALPTRVRQASLARQLRDEPQEQAEGGRREVDAEEMRAIFGAFQRGLDQGRKGMPARPGATEGDTVNIHVDEGTDTDDAR</sequence>
<reference evidence="9 10" key="1">
    <citation type="journal article" date="2019" name="Int. J. Syst. Evol. Microbiol.">
        <title>The Global Catalogue of Microorganisms (GCM) 10K type strain sequencing project: providing services to taxonomists for standard genome sequencing and annotation.</title>
        <authorList>
            <consortium name="The Broad Institute Genomics Platform"/>
            <consortium name="The Broad Institute Genome Sequencing Center for Infectious Disease"/>
            <person name="Wu L."/>
            <person name="Ma J."/>
        </authorList>
    </citation>
    <scope>NUCLEOTIDE SEQUENCE [LARGE SCALE GENOMIC DNA]</scope>
    <source>
        <strain evidence="9 10">JCM 6923</strain>
    </source>
</reference>
<dbReference type="EC" id="2.7.13.3" evidence="2"/>
<dbReference type="InterPro" id="IPR010910">
    <property type="entry name" value="Nitrate/nitrite_sensing_bac"/>
</dbReference>
<keyword evidence="10" id="KW-1185">Reference proteome</keyword>
<keyword evidence="7" id="KW-0812">Transmembrane</keyword>
<feature type="compositionally biased region" description="Low complexity" evidence="6">
    <location>
        <begin position="975"/>
        <end position="998"/>
    </location>
</feature>
<feature type="compositionally biased region" description="Low complexity" evidence="6">
    <location>
        <begin position="1123"/>
        <end position="1136"/>
    </location>
</feature>
<dbReference type="Pfam" id="PF08376">
    <property type="entry name" value="NIT"/>
    <property type="match status" value="1"/>
</dbReference>